<evidence type="ECO:0000313" key="2">
    <source>
        <dbReference type="Proteomes" id="UP000186684"/>
    </source>
</evidence>
<dbReference type="EMBL" id="FTOQ01000005">
    <property type="protein sequence ID" value="SIS88919.1"/>
    <property type="molecule type" value="Genomic_DNA"/>
</dbReference>
<evidence type="ECO:0008006" key="3">
    <source>
        <dbReference type="Google" id="ProtNLM"/>
    </source>
</evidence>
<sequence length="292" mass="33136">MRVILPRQFRAEELFQQVEVSFGRFESIPDEVEFDFSGLRFARPSGIVFLSNLTRFLVRHGCTVRYIGMNKRSDAIRFLDDSQFFQQHLGRTLRDDCATRQTTQPLMEVRHQDSHGWIGFTLVPWLSACSGVPVEQMAEFRTCISELFNNISDHTELDVGSIFAQWYPQEHRLEMCLADFGSGIPATVGRVRENLTDEEAISLAFEDGFTSKSLETNQGVGLYYLQVHVVQNLGGVLSCQSSGGGVRIEKNGNSVTKVPYRYSGYCPGTLIQMSFNTDKFSEFEDEGGEFEW</sequence>
<name>A0A1N7MSU7_9RHOB</name>
<dbReference type="Gene3D" id="3.30.565.10">
    <property type="entry name" value="Histidine kinase-like ATPase, C-terminal domain"/>
    <property type="match status" value="1"/>
</dbReference>
<protein>
    <recommendedName>
        <fullName evidence="3">Histidine kinase-, DNA gyrase B-, and HSP90-like ATPase</fullName>
    </recommendedName>
</protein>
<evidence type="ECO:0000313" key="1">
    <source>
        <dbReference type="EMBL" id="SIS88919.1"/>
    </source>
</evidence>
<organism evidence="1 2">
    <name type="scientific">Roseivivax lentus</name>
    <dbReference type="NCBI Taxonomy" id="633194"/>
    <lineage>
        <taxon>Bacteria</taxon>
        <taxon>Pseudomonadati</taxon>
        <taxon>Pseudomonadota</taxon>
        <taxon>Alphaproteobacteria</taxon>
        <taxon>Rhodobacterales</taxon>
        <taxon>Roseobacteraceae</taxon>
        <taxon>Roseivivax</taxon>
    </lineage>
</organism>
<proteinExistence type="predicted"/>
<dbReference type="Proteomes" id="UP000186684">
    <property type="component" value="Unassembled WGS sequence"/>
</dbReference>
<reference evidence="2" key="1">
    <citation type="submission" date="2017-01" db="EMBL/GenBank/DDBJ databases">
        <authorList>
            <person name="Varghese N."/>
            <person name="Submissions S."/>
        </authorList>
    </citation>
    <scope>NUCLEOTIDE SEQUENCE [LARGE SCALE GENOMIC DNA]</scope>
    <source>
        <strain evidence="2">DSM 29430</strain>
    </source>
</reference>
<dbReference type="SUPFAM" id="SSF55874">
    <property type="entry name" value="ATPase domain of HSP90 chaperone/DNA topoisomerase II/histidine kinase"/>
    <property type="match status" value="1"/>
</dbReference>
<dbReference type="AlphaFoldDB" id="A0A1N7MSU7"/>
<keyword evidence="2" id="KW-1185">Reference proteome</keyword>
<accession>A0A1N7MSU7</accession>
<dbReference type="STRING" id="633194.SAMN05421759_105138"/>
<dbReference type="InterPro" id="IPR036890">
    <property type="entry name" value="HATPase_C_sf"/>
</dbReference>
<dbReference type="OrthoDB" id="7778993at2"/>
<gene>
    <name evidence="1" type="ORF">SAMN05421759_105138</name>
</gene>
<dbReference type="RefSeq" id="WP_076448114.1">
    <property type="nucleotide sequence ID" value="NZ_FTOQ01000005.1"/>
</dbReference>